<organism evidence="1 2">
    <name type="scientific">Roseateles puraquae</name>
    <dbReference type="NCBI Taxonomy" id="431059"/>
    <lineage>
        <taxon>Bacteria</taxon>
        <taxon>Pseudomonadati</taxon>
        <taxon>Pseudomonadota</taxon>
        <taxon>Betaproteobacteria</taxon>
        <taxon>Burkholderiales</taxon>
        <taxon>Sphaerotilaceae</taxon>
        <taxon>Roseateles</taxon>
    </lineage>
</organism>
<evidence type="ECO:0000313" key="1">
    <source>
        <dbReference type="EMBL" id="OWR02094.1"/>
    </source>
</evidence>
<sequence>MALLQETFEMTPPTLSCAEALRDGGIDAMAALDSALALALAQAPVESHAELKRAIGRAMSAIMGETINPAVKAFGALAPSEDEWRRVVQARLQARMAGTAGAAGA</sequence>
<accession>A0A254N2Y2</accession>
<proteinExistence type="predicted"/>
<dbReference type="AlphaFoldDB" id="A0A254N2Y2"/>
<evidence type="ECO:0000313" key="2">
    <source>
        <dbReference type="Proteomes" id="UP000197446"/>
    </source>
</evidence>
<name>A0A254N2Y2_9BURK</name>
<reference evidence="1 2" key="1">
    <citation type="journal article" date="2007" name="Int. J. Syst. Evol. Microbiol.">
        <title>Description of Pelomonas aquatica sp. nov. and Pelomonas puraquae sp. nov., isolated from industrial and haemodialysis water.</title>
        <authorList>
            <person name="Gomila M."/>
            <person name="Bowien B."/>
            <person name="Falsen E."/>
            <person name="Moore E.R."/>
            <person name="Lalucat J."/>
        </authorList>
    </citation>
    <scope>NUCLEOTIDE SEQUENCE [LARGE SCALE GENOMIC DNA]</scope>
    <source>
        <strain evidence="1 2">CCUG 52769</strain>
    </source>
</reference>
<dbReference type="Proteomes" id="UP000197446">
    <property type="component" value="Unassembled WGS sequence"/>
</dbReference>
<gene>
    <name evidence="1" type="ORF">CDO81_20340</name>
</gene>
<protein>
    <submittedName>
        <fullName evidence="1">Uncharacterized protein</fullName>
    </submittedName>
</protein>
<dbReference type="EMBL" id="NISI01000010">
    <property type="protein sequence ID" value="OWR02094.1"/>
    <property type="molecule type" value="Genomic_DNA"/>
</dbReference>
<keyword evidence="2" id="KW-1185">Reference proteome</keyword>
<comment type="caution">
    <text evidence="1">The sequence shown here is derived from an EMBL/GenBank/DDBJ whole genome shotgun (WGS) entry which is preliminary data.</text>
</comment>